<evidence type="ECO:0000256" key="4">
    <source>
        <dbReference type="SAM" id="Phobius"/>
    </source>
</evidence>
<comment type="similarity">
    <text evidence="1">Belongs to the bacterial solute-binding protein 5 family.</text>
</comment>
<dbReference type="Gene3D" id="3.40.190.10">
    <property type="entry name" value="Periplasmic binding protein-like II"/>
    <property type="match status" value="1"/>
</dbReference>
<protein>
    <recommendedName>
        <fullName evidence="5">Solute-binding protein family 5 domain-containing protein</fullName>
    </recommendedName>
</protein>
<keyword evidence="4" id="KW-0812">Transmembrane</keyword>
<dbReference type="GO" id="GO:0042597">
    <property type="term" value="C:periplasmic space"/>
    <property type="evidence" value="ECO:0007669"/>
    <property type="project" value="UniProtKB-ARBA"/>
</dbReference>
<evidence type="ECO:0000313" key="6">
    <source>
        <dbReference type="EMBL" id="OGD39089.1"/>
    </source>
</evidence>
<dbReference type="InterPro" id="IPR030678">
    <property type="entry name" value="Peptide/Ni-bd"/>
</dbReference>
<evidence type="ECO:0000256" key="2">
    <source>
        <dbReference type="ARBA" id="ARBA00022448"/>
    </source>
</evidence>
<dbReference type="EMBL" id="MEYQ01000017">
    <property type="protein sequence ID" value="OGD39089.1"/>
    <property type="molecule type" value="Genomic_DNA"/>
</dbReference>
<dbReference type="GO" id="GO:0043190">
    <property type="term" value="C:ATP-binding cassette (ABC) transporter complex"/>
    <property type="evidence" value="ECO:0007669"/>
    <property type="project" value="InterPro"/>
</dbReference>
<name>A0A1F5C8A1_9BACT</name>
<dbReference type="InterPro" id="IPR039424">
    <property type="entry name" value="SBP_5"/>
</dbReference>
<dbReference type="Gene3D" id="3.90.76.10">
    <property type="entry name" value="Dipeptide-binding Protein, Domain 1"/>
    <property type="match status" value="1"/>
</dbReference>
<evidence type="ECO:0000313" key="7">
    <source>
        <dbReference type="Proteomes" id="UP000177947"/>
    </source>
</evidence>
<dbReference type="Proteomes" id="UP000177947">
    <property type="component" value="Unassembled WGS sequence"/>
</dbReference>
<keyword evidence="4" id="KW-0472">Membrane</keyword>
<dbReference type="GO" id="GO:1904680">
    <property type="term" value="F:peptide transmembrane transporter activity"/>
    <property type="evidence" value="ECO:0007669"/>
    <property type="project" value="TreeGrafter"/>
</dbReference>
<comment type="caution">
    <text evidence="6">The sequence shown here is derived from an EMBL/GenBank/DDBJ whole genome shotgun (WGS) entry which is preliminary data.</text>
</comment>
<gene>
    <name evidence="6" type="ORF">A2907_01175</name>
</gene>
<keyword evidence="3" id="KW-0732">Signal</keyword>
<dbReference type="GO" id="GO:0015833">
    <property type="term" value="P:peptide transport"/>
    <property type="evidence" value="ECO:0007669"/>
    <property type="project" value="TreeGrafter"/>
</dbReference>
<dbReference type="AlphaFoldDB" id="A0A1F5C8A1"/>
<sequence length="577" mass="66783">MSIFLKLNIPSWPRWRALSKVLALRERLILLLLVFIFILSSLGIFINYYYKNTVIVPAWGGQYKEALVGYPQYINPLFAETNEVDAALRVLIFSGLMKYNNTGLLEPDITEKYEILDSGKTYIFNIRKNVFWHNGKQLTADDVVFTINAFQNPEYKSPMALNWRGVNIEKIDDFSVKFSLNNAFAPFLENLTVGILPKHIWENIPPSTAQISDYNLSPIGTGPYKFLKIEKDSEKTNIVKKIDLKANENYYLGKPFIDIVTLKFYDSEEDTIKAFKDNEVDGISYLSPQNKDRISSIRETIVRELKIPRYFAIFFNQTKSRALTDKKVRRALAFATNKQQIIDEVLLGQADVVDTPILRGILGIENFTATYDFSLEKAKKELSEWKDSDKDGILDKKFSKIDKEPTKLEITLYTSDWVELVKIANLLKQQWEAVGGIKVNIVVENINDLTQKVIRPREFESLLFGEILYMDPDPFSFWHSSQKKDPGLNLAMYDSPDVDKLLEQARQTMNYNERIKKYDTFQQIITEDLPAIFLFSPHYLYAMSGLIRGVDIKNIASPARRFSNIEKWYIKTQRKTK</sequence>
<keyword evidence="4" id="KW-1133">Transmembrane helix</keyword>
<reference evidence="6 7" key="1">
    <citation type="journal article" date="2016" name="Nat. Commun.">
        <title>Thousands of microbial genomes shed light on interconnected biogeochemical processes in an aquifer system.</title>
        <authorList>
            <person name="Anantharaman K."/>
            <person name="Brown C.T."/>
            <person name="Hug L.A."/>
            <person name="Sharon I."/>
            <person name="Castelle C.J."/>
            <person name="Probst A.J."/>
            <person name="Thomas B.C."/>
            <person name="Singh A."/>
            <person name="Wilkins M.J."/>
            <person name="Karaoz U."/>
            <person name="Brodie E.L."/>
            <person name="Williams K.H."/>
            <person name="Hubbard S.S."/>
            <person name="Banfield J.F."/>
        </authorList>
    </citation>
    <scope>NUCLEOTIDE SEQUENCE [LARGE SCALE GENOMIC DNA]</scope>
</reference>
<dbReference type="PIRSF" id="PIRSF002741">
    <property type="entry name" value="MppA"/>
    <property type="match status" value="1"/>
</dbReference>
<accession>A0A1F5C8A1</accession>
<proteinExistence type="inferred from homology"/>
<keyword evidence="2" id="KW-0813">Transport</keyword>
<dbReference type="PANTHER" id="PTHR30290">
    <property type="entry name" value="PERIPLASMIC BINDING COMPONENT OF ABC TRANSPORTER"/>
    <property type="match status" value="1"/>
</dbReference>
<dbReference type="PANTHER" id="PTHR30290:SF9">
    <property type="entry name" value="OLIGOPEPTIDE-BINDING PROTEIN APPA"/>
    <property type="match status" value="1"/>
</dbReference>
<dbReference type="SUPFAM" id="SSF53850">
    <property type="entry name" value="Periplasmic binding protein-like II"/>
    <property type="match status" value="1"/>
</dbReference>
<feature type="transmembrane region" description="Helical" evidence="4">
    <location>
        <begin position="28"/>
        <end position="50"/>
    </location>
</feature>
<evidence type="ECO:0000256" key="1">
    <source>
        <dbReference type="ARBA" id="ARBA00005695"/>
    </source>
</evidence>
<dbReference type="InterPro" id="IPR000914">
    <property type="entry name" value="SBP_5_dom"/>
</dbReference>
<dbReference type="Pfam" id="PF00496">
    <property type="entry name" value="SBP_bac_5"/>
    <property type="match status" value="1"/>
</dbReference>
<organism evidence="6 7">
    <name type="scientific">Candidatus Azambacteria bacterium RIFCSPLOWO2_01_FULL_37_9</name>
    <dbReference type="NCBI Taxonomy" id="1797297"/>
    <lineage>
        <taxon>Bacteria</taxon>
        <taxon>Candidatus Azamiibacteriota</taxon>
    </lineage>
</organism>
<dbReference type="Gene3D" id="3.10.105.10">
    <property type="entry name" value="Dipeptide-binding Protein, Domain 3"/>
    <property type="match status" value="1"/>
</dbReference>
<evidence type="ECO:0000256" key="3">
    <source>
        <dbReference type="ARBA" id="ARBA00022729"/>
    </source>
</evidence>
<feature type="domain" description="Solute-binding protein family 5" evidence="5">
    <location>
        <begin position="106"/>
        <end position="480"/>
    </location>
</feature>
<evidence type="ECO:0000259" key="5">
    <source>
        <dbReference type="Pfam" id="PF00496"/>
    </source>
</evidence>